<sequence>MVWFQCEDCGENLKKPKLANHFRICSAFKLSCIDCGEMFGQQAVQGHTQCITEAEKYGPKGQGWASSNNNTPAKANKNDSKGQPDFDIRVGLSERPPWFCSLCNTKATSEQTLLLHAEGKKHRAKARVFHASKQPPKQGGESTPNSALPGTYVEKKETDENEGVDQARTTERQSDHDLHSVVVAENVIKKKRKHDDSENGIPDANGNCDGEVIQAGNSDSDAKKAKKGAATTEDALQKIYWKKLIKSSLKTSSDGAMKIKKLKKLVLKVMKESDIADAESQLGDTFEHKINSSKRFIVDGKYVRLAPKV</sequence>
<comment type="caution">
    <text evidence="1">The sequence shown here is derived from an EMBL/GenBank/DDBJ whole genome shotgun (WGS) entry which is preliminary data.</text>
</comment>
<dbReference type="EMBL" id="CM042882">
    <property type="protein sequence ID" value="KAI4379559.1"/>
    <property type="molecule type" value="Genomic_DNA"/>
</dbReference>
<name>A0ACB9RKZ0_9MYRT</name>
<evidence type="ECO:0000313" key="2">
    <source>
        <dbReference type="Proteomes" id="UP001057402"/>
    </source>
</evidence>
<accession>A0ACB9RKZ0</accession>
<dbReference type="Proteomes" id="UP001057402">
    <property type="component" value="Chromosome 3"/>
</dbReference>
<evidence type="ECO:0000313" key="1">
    <source>
        <dbReference type="EMBL" id="KAI4379559.1"/>
    </source>
</evidence>
<gene>
    <name evidence="1" type="ORF">MLD38_005839</name>
</gene>
<protein>
    <submittedName>
        <fullName evidence="1">Uncharacterized protein</fullName>
    </submittedName>
</protein>
<organism evidence="1 2">
    <name type="scientific">Melastoma candidum</name>
    <dbReference type="NCBI Taxonomy" id="119954"/>
    <lineage>
        <taxon>Eukaryota</taxon>
        <taxon>Viridiplantae</taxon>
        <taxon>Streptophyta</taxon>
        <taxon>Embryophyta</taxon>
        <taxon>Tracheophyta</taxon>
        <taxon>Spermatophyta</taxon>
        <taxon>Magnoliopsida</taxon>
        <taxon>eudicotyledons</taxon>
        <taxon>Gunneridae</taxon>
        <taxon>Pentapetalae</taxon>
        <taxon>rosids</taxon>
        <taxon>malvids</taxon>
        <taxon>Myrtales</taxon>
        <taxon>Melastomataceae</taxon>
        <taxon>Melastomatoideae</taxon>
        <taxon>Melastomateae</taxon>
        <taxon>Melastoma</taxon>
    </lineage>
</organism>
<reference evidence="2" key="1">
    <citation type="journal article" date="2023" name="Front. Plant Sci.">
        <title>Chromosomal-level genome assembly of Melastoma candidum provides insights into trichome evolution.</title>
        <authorList>
            <person name="Zhong Y."/>
            <person name="Wu W."/>
            <person name="Sun C."/>
            <person name="Zou P."/>
            <person name="Liu Y."/>
            <person name="Dai S."/>
            <person name="Zhou R."/>
        </authorList>
    </citation>
    <scope>NUCLEOTIDE SEQUENCE [LARGE SCALE GENOMIC DNA]</scope>
</reference>
<keyword evidence="2" id="KW-1185">Reference proteome</keyword>
<proteinExistence type="predicted"/>